<feature type="compositionally biased region" description="Polar residues" evidence="1">
    <location>
        <begin position="280"/>
        <end position="289"/>
    </location>
</feature>
<feature type="transmembrane region" description="Helical" evidence="2">
    <location>
        <begin position="551"/>
        <end position="571"/>
    </location>
</feature>
<feature type="compositionally biased region" description="Low complexity" evidence="1">
    <location>
        <begin position="341"/>
        <end position="350"/>
    </location>
</feature>
<feature type="transmembrane region" description="Helical" evidence="2">
    <location>
        <begin position="53"/>
        <end position="72"/>
    </location>
</feature>
<dbReference type="Proteomes" id="UP001180489">
    <property type="component" value="Unassembled WGS sequence"/>
</dbReference>
<feature type="region of interest" description="Disordered" evidence="1">
    <location>
        <begin position="249"/>
        <end position="353"/>
    </location>
</feature>
<feature type="compositionally biased region" description="Gly residues" evidence="1">
    <location>
        <begin position="249"/>
        <end position="259"/>
    </location>
</feature>
<keyword evidence="2" id="KW-0472">Membrane</keyword>
<gene>
    <name evidence="3" type="ORF">RM863_07250</name>
</gene>
<evidence type="ECO:0000256" key="1">
    <source>
        <dbReference type="SAM" id="MobiDB-lite"/>
    </source>
</evidence>
<evidence type="ECO:0000313" key="3">
    <source>
        <dbReference type="EMBL" id="MDT0471919.1"/>
    </source>
</evidence>
<keyword evidence="2" id="KW-1133">Transmembrane helix</keyword>
<feature type="transmembrane region" description="Helical" evidence="2">
    <location>
        <begin position="84"/>
        <end position="117"/>
    </location>
</feature>
<evidence type="ECO:0000256" key="2">
    <source>
        <dbReference type="SAM" id="Phobius"/>
    </source>
</evidence>
<proteinExistence type="predicted"/>
<dbReference type="RefSeq" id="WP_311634458.1">
    <property type="nucleotide sequence ID" value="NZ_JAVRFF010000006.1"/>
</dbReference>
<feature type="transmembrane region" description="Helical" evidence="2">
    <location>
        <begin position="493"/>
        <end position="514"/>
    </location>
</feature>
<evidence type="ECO:0000313" key="4">
    <source>
        <dbReference type="Proteomes" id="UP001180489"/>
    </source>
</evidence>
<comment type="caution">
    <text evidence="3">The sequence shown here is derived from an EMBL/GenBank/DDBJ whole genome shotgun (WGS) entry which is preliminary data.</text>
</comment>
<keyword evidence="2" id="KW-0812">Transmembrane</keyword>
<feature type="region of interest" description="Disordered" evidence="1">
    <location>
        <begin position="199"/>
        <end position="218"/>
    </location>
</feature>
<organism evidence="3 4">
    <name type="scientific">Streptomyces hintoniae</name>
    <dbReference type="NCBI Taxonomy" id="3075521"/>
    <lineage>
        <taxon>Bacteria</taxon>
        <taxon>Bacillati</taxon>
        <taxon>Actinomycetota</taxon>
        <taxon>Actinomycetes</taxon>
        <taxon>Kitasatosporales</taxon>
        <taxon>Streptomycetaceae</taxon>
        <taxon>Streptomyces</taxon>
    </lineage>
</organism>
<feature type="compositionally biased region" description="Low complexity" evidence="1">
    <location>
        <begin position="290"/>
        <end position="325"/>
    </location>
</feature>
<sequence>MLALRLSRGAHPAVQLRRLMVVAASAGTGFLLLCTMGYAMGHPDDASTAALLRLAWCLTPLAATVYLAVAVARTDPGARPRSGLAAVGLGPAGLMAVSAVTTALSCVLGSLLAMLVFLHLRGDLNGMPFDGAAAQFLAAGRPLPLPAALTLLVLVPASASLTVALALRPREPRTPAQARPFGRFGAYGRPDHHESFGSYGRFGARRRGPRTGTPATTAPAAAMTTTTAMTGTTAATTAGADGVRAVVDGVGGPTAGSGTHGLTSAPGHHGVPGLPDSHGLSDTASTKALTGTNGTTGTTGTTGTSHPNGTPGTAGAGHTNGTTGTVHANGAPGTARTDHQAGPATTADPADAPHPDAVQAIVGLTDLPAAPRPAPSGLPWGIATLAAGLAVESYAGRAAAGSALPMPGGLAGGAPAVLLGWVLTATGLALAGPGLTHLCGRLLQAFRPGALRLLAGRVLMDEASRIGRPLGVVCAVASGGYAMSTLYDPSGPAFGPLTLLGTLLVAGCAVATLFTAAVEARQSRADTTAALVRLGAPAATLRSAAAVRAGALLALFGPLTLAVAQLAAMPLTR</sequence>
<accession>A0ABU2UF74</accession>
<name>A0ABU2UF74_9ACTN</name>
<feature type="transmembrane region" description="Helical" evidence="2">
    <location>
        <begin position="145"/>
        <end position="167"/>
    </location>
</feature>
<dbReference type="EMBL" id="JAVRFF010000006">
    <property type="protein sequence ID" value="MDT0471919.1"/>
    <property type="molecule type" value="Genomic_DNA"/>
</dbReference>
<reference evidence="3" key="1">
    <citation type="submission" date="2024-05" db="EMBL/GenBank/DDBJ databases">
        <title>30 novel species of actinomycetes from the DSMZ collection.</title>
        <authorList>
            <person name="Nouioui I."/>
        </authorList>
    </citation>
    <scope>NUCLEOTIDE SEQUENCE</scope>
    <source>
        <strain evidence="3">DSM 41014</strain>
    </source>
</reference>
<feature type="transmembrane region" description="Helical" evidence="2">
    <location>
        <begin position="21"/>
        <end position="41"/>
    </location>
</feature>
<evidence type="ECO:0008006" key="5">
    <source>
        <dbReference type="Google" id="ProtNLM"/>
    </source>
</evidence>
<protein>
    <recommendedName>
        <fullName evidence="5">Integral membrane protein</fullName>
    </recommendedName>
</protein>
<keyword evidence="4" id="KW-1185">Reference proteome</keyword>